<organism evidence="10 11">
    <name type="scientific">Heracleum sosnowskyi</name>
    <dbReference type="NCBI Taxonomy" id="360622"/>
    <lineage>
        <taxon>Eukaryota</taxon>
        <taxon>Viridiplantae</taxon>
        <taxon>Streptophyta</taxon>
        <taxon>Embryophyta</taxon>
        <taxon>Tracheophyta</taxon>
        <taxon>Spermatophyta</taxon>
        <taxon>Magnoliopsida</taxon>
        <taxon>eudicotyledons</taxon>
        <taxon>Gunneridae</taxon>
        <taxon>Pentapetalae</taxon>
        <taxon>asterids</taxon>
        <taxon>campanulids</taxon>
        <taxon>Apiales</taxon>
        <taxon>Apiaceae</taxon>
        <taxon>Apioideae</taxon>
        <taxon>apioid superclade</taxon>
        <taxon>Tordylieae</taxon>
        <taxon>Tordyliinae</taxon>
        <taxon>Heracleum</taxon>
    </lineage>
</organism>
<dbReference type="Gene3D" id="1.10.600.10">
    <property type="entry name" value="Farnesyl Diphosphate Synthase"/>
    <property type="match status" value="1"/>
</dbReference>
<dbReference type="InterPro" id="IPR034741">
    <property type="entry name" value="Terpene_cyclase-like_1_C"/>
</dbReference>
<dbReference type="InterPro" id="IPR036965">
    <property type="entry name" value="Terpene_synth_N_sf"/>
</dbReference>
<dbReference type="SFLD" id="SFLDS00005">
    <property type="entry name" value="Isoprenoid_Synthase_Type_I"/>
    <property type="match status" value="1"/>
</dbReference>
<comment type="cofactor">
    <cofactor evidence="1">
        <name>Mn(2+)</name>
        <dbReference type="ChEBI" id="CHEBI:29035"/>
    </cofactor>
</comment>
<evidence type="ECO:0000256" key="6">
    <source>
        <dbReference type="ARBA" id="ARBA00023239"/>
    </source>
</evidence>
<dbReference type="FunFam" id="1.10.600.10:FF:000007">
    <property type="entry name" value="Isoprene synthase, chloroplastic"/>
    <property type="match status" value="1"/>
</dbReference>
<evidence type="ECO:0000256" key="4">
    <source>
        <dbReference type="ARBA" id="ARBA00022842"/>
    </source>
</evidence>
<evidence type="ECO:0000256" key="3">
    <source>
        <dbReference type="ARBA" id="ARBA00022723"/>
    </source>
</evidence>
<dbReference type="Gene3D" id="1.50.10.130">
    <property type="entry name" value="Terpene synthase, N-terminal domain"/>
    <property type="match status" value="1"/>
</dbReference>
<dbReference type="GO" id="GO:0016102">
    <property type="term" value="P:diterpenoid biosynthetic process"/>
    <property type="evidence" value="ECO:0007669"/>
    <property type="project" value="InterPro"/>
</dbReference>
<evidence type="ECO:0000256" key="1">
    <source>
        <dbReference type="ARBA" id="ARBA00001936"/>
    </source>
</evidence>
<keyword evidence="3" id="KW-0479">Metal-binding</keyword>
<evidence type="ECO:0000256" key="5">
    <source>
        <dbReference type="ARBA" id="ARBA00023211"/>
    </source>
</evidence>
<gene>
    <name evidence="10" type="ORF">POM88_006059</name>
</gene>
<dbReference type="InterPro" id="IPR008930">
    <property type="entry name" value="Terpenoid_cyclase/PrenylTrfase"/>
</dbReference>
<evidence type="ECO:0000259" key="8">
    <source>
        <dbReference type="Pfam" id="PF01397"/>
    </source>
</evidence>
<dbReference type="FunFam" id="1.50.10.130:FF:000001">
    <property type="entry name" value="Isoprene synthase, chloroplastic"/>
    <property type="match status" value="1"/>
</dbReference>
<evidence type="ECO:0000313" key="10">
    <source>
        <dbReference type="EMBL" id="KAK1396196.1"/>
    </source>
</evidence>
<evidence type="ECO:0000256" key="7">
    <source>
        <dbReference type="SAM" id="SignalP"/>
    </source>
</evidence>
<dbReference type="SFLD" id="SFLDG01019">
    <property type="entry name" value="Terpene_Cyclase_Like_1_C_Termi"/>
    <property type="match status" value="1"/>
</dbReference>
<keyword evidence="4" id="KW-0460">Magnesium</keyword>
<feature type="domain" description="Terpene synthase N-terminal" evidence="8">
    <location>
        <begin position="66"/>
        <end position="239"/>
    </location>
</feature>
<feature type="signal peptide" evidence="7">
    <location>
        <begin position="1"/>
        <end position="16"/>
    </location>
</feature>
<dbReference type="CDD" id="cd00684">
    <property type="entry name" value="Terpene_cyclase_plant_C1"/>
    <property type="match status" value="1"/>
</dbReference>
<dbReference type="SUPFAM" id="SSF48576">
    <property type="entry name" value="Terpenoid synthases"/>
    <property type="match status" value="1"/>
</dbReference>
<evidence type="ECO:0000259" key="9">
    <source>
        <dbReference type="Pfam" id="PF03936"/>
    </source>
</evidence>
<keyword evidence="11" id="KW-1185">Reference proteome</keyword>
<accession>A0AAD8N506</accession>
<dbReference type="InterPro" id="IPR005630">
    <property type="entry name" value="Terpene_synthase_metal-bd"/>
</dbReference>
<keyword evidence="7" id="KW-0732">Signal</keyword>
<evidence type="ECO:0000256" key="2">
    <source>
        <dbReference type="ARBA" id="ARBA00001946"/>
    </source>
</evidence>
<dbReference type="EMBL" id="JAUIZM010000002">
    <property type="protein sequence ID" value="KAK1396196.1"/>
    <property type="molecule type" value="Genomic_DNA"/>
</dbReference>
<reference evidence="10" key="2">
    <citation type="submission" date="2023-05" db="EMBL/GenBank/DDBJ databases">
        <authorList>
            <person name="Schelkunov M.I."/>
        </authorList>
    </citation>
    <scope>NUCLEOTIDE SEQUENCE</scope>
    <source>
        <strain evidence="10">Hsosn_3</strain>
        <tissue evidence="10">Leaf</tissue>
    </source>
</reference>
<dbReference type="InterPro" id="IPR008949">
    <property type="entry name" value="Isoprenoid_synthase_dom_sf"/>
</dbReference>
<dbReference type="InterPro" id="IPR050148">
    <property type="entry name" value="Terpene_synthase-like"/>
</dbReference>
<dbReference type="InterPro" id="IPR001906">
    <property type="entry name" value="Terpene_synth_N"/>
</dbReference>
<dbReference type="Pfam" id="PF01397">
    <property type="entry name" value="Terpene_synth"/>
    <property type="match status" value="1"/>
</dbReference>
<dbReference type="PANTHER" id="PTHR31225:SF245">
    <property type="entry name" value="(-)-ALPHA-TERPINEOL SYNTHASE-LIKE"/>
    <property type="match status" value="1"/>
</dbReference>
<proteinExistence type="predicted"/>
<comment type="caution">
    <text evidence="10">The sequence shown here is derived from an EMBL/GenBank/DDBJ whole genome shotgun (WGS) entry which is preliminary data.</text>
</comment>
<dbReference type="PANTHER" id="PTHR31225">
    <property type="entry name" value="OS04G0344100 PROTEIN-RELATED"/>
    <property type="match status" value="1"/>
</dbReference>
<keyword evidence="6" id="KW-0456">Lyase</keyword>
<reference evidence="10" key="1">
    <citation type="submission" date="2023-02" db="EMBL/GenBank/DDBJ databases">
        <title>Genome of toxic invasive species Heracleum sosnowskyi carries increased number of genes despite the absence of recent whole-genome duplications.</title>
        <authorList>
            <person name="Schelkunov M."/>
            <person name="Shtratnikova V."/>
            <person name="Makarenko M."/>
            <person name="Klepikova A."/>
            <person name="Omelchenko D."/>
            <person name="Novikova G."/>
            <person name="Obukhova E."/>
            <person name="Bogdanov V."/>
            <person name="Penin A."/>
            <person name="Logacheva M."/>
        </authorList>
    </citation>
    <scope>NUCLEOTIDE SEQUENCE</scope>
    <source>
        <strain evidence="10">Hsosn_3</strain>
        <tissue evidence="10">Leaf</tissue>
    </source>
</reference>
<sequence length="593" mass="68209">MALLGLSSTFLLTGLPRNCCPLAGNHRNIFASEGPVHQCIKTKATTINHDLDAATRRNANYSPSSWDYNFVKTLNSDYTEEKYAREVDELKDYVKRLIHAETDVPLAKLELLDTVQRLGLNYRFQNDVKQAVDVIYHNSTDAWLSDDLYSTALRFRILREHGYTVSQDVFGRFKDETGNFMINLCEDVKGLLSLYEASFFGFQGEDIIDETKAFSITHLKNAVKGKISPNMAAKVNRALDMPLHWKLPRSEAIWYINAYEKEQNMNSNLLRFAKLDYNIIQSINQKEVSKLASWWMETGLDKMSFARDRLVEHYFWCSGMVPGPEYSAFRDMGTKIICLLIIIDDLYDVYGSLEELELFTDFVERWDITEIDKLPKNLKTVLLAVFNTTNQIGFWTMQERDFNIIPYLSKQWTNMCKAFLKEAKWYYSGYKPTLEEYMENGAVSGAAPIVLFCAYFLTADKITMEALDYIDKLPSIMWCSSMILRLTNDLGTSSEELARGDTLKAVQCYMNDTGASEAESRKYVDNIVHETWKILNKDLLGNYPFSEPFLTANPNLARTTQTFYQYGDGLGIPQIWIKDLLKSLLVEPFTLNH</sequence>
<dbReference type="GO" id="GO:0000287">
    <property type="term" value="F:magnesium ion binding"/>
    <property type="evidence" value="ECO:0007669"/>
    <property type="project" value="InterPro"/>
</dbReference>
<dbReference type="SUPFAM" id="SSF48239">
    <property type="entry name" value="Terpenoid cyclases/Protein prenyltransferases"/>
    <property type="match status" value="1"/>
</dbReference>
<feature type="domain" description="Terpene synthase metal-binding" evidence="9">
    <location>
        <begin position="297"/>
        <end position="533"/>
    </location>
</feature>
<keyword evidence="5" id="KW-0464">Manganese</keyword>
<dbReference type="Pfam" id="PF03936">
    <property type="entry name" value="Terpene_synth_C"/>
    <property type="match status" value="1"/>
</dbReference>
<protein>
    <submittedName>
        <fullName evidence="10">Sesquisabinene B synthase</fullName>
    </submittedName>
</protein>
<feature type="chain" id="PRO_5042244732" evidence="7">
    <location>
        <begin position="17"/>
        <end position="593"/>
    </location>
</feature>
<dbReference type="GO" id="GO:0010333">
    <property type="term" value="F:terpene synthase activity"/>
    <property type="evidence" value="ECO:0007669"/>
    <property type="project" value="InterPro"/>
</dbReference>
<name>A0AAD8N506_9APIA</name>
<comment type="cofactor">
    <cofactor evidence="2">
        <name>Mg(2+)</name>
        <dbReference type="ChEBI" id="CHEBI:18420"/>
    </cofactor>
</comment>
<dbReference type="InterPro" id="IPR044814">
    <property type="entry name" value="Terpene_cyclase_plant_C1"/>
</dbReference>
<evidence type="ECO:0000313" key="11">
    <source>
        <dbReference type="Proteomes" id="UP001237642"/>
    </source>
</evidence>
<dbReference type="Proteomes" id="UP001237642">
    <property type="component" value="Unassembled WGS sequence"/>
</dbReference>
<dbReference type="AlphaFoldDB" id="A0AAD8N506"/>